<dbReference type="OrthoDB" id="407442at2759"/>
<evidence type="ECO:0000256" key="5">
    <source>
        <dbReference type="SAM" id="MobiDB-lite"/>
    </source>
</evidence>
<evidence type="ECO:0000259" key="6">
    <source>
        <dbReference type="PROSITE" id="PS50102"/>
    </source>
</evidence>
<dbReference type="PROSITE" id="PS50102">
    <property type="entry name" value="RRM"/>
    <property type="match status" value="1"/>
</dbReference>
<gene>
    <name evidence="7" type="ORF">OSB1V03_LOCUS4564</name>
</gene>
<keyword evidence="3" id="KW-0539">Nucleus</keyword>
<evidence type="ECO:0000256" key="2">
    <source>
        <dbReference type="ARBA" id="ARBA00022884"/>
    </source>
</evidence>
<evidence type="ECO:0000313" key="8">
    <source>
        <dbReference type="Proteomes" id="UP000759131"/>
    </source>
</evidence>
<dbReference type="AlphaFoldDB" id="A0A7R9PX15"/>
<comment type="subcellular location">
    <subcellularLocation>
        <location evidence="1">Nucleus</location>
        <location evidence="1">Nucleoplasm</location>
    </subcellularLocation>
</comment>
<name>A0A7R9PX15_9ACAR</name>
<dbReference type="EMBL" id="OC856683">
    <property type="protein sequence ID" value="CAD7624118.1"/>
    <property type="molecule type" value="Genomic_DNA"/>
</dbReference>
<dbReference type="InterPro" id="IPR035979">
    <property type="entry name" value="RBD_domain_sf"/>
</dbReference>
<dbReference type="GO" id="GO:0005654">
    <property type="term" value="C:nucleoplasm"/>
    <property type="evidence" value="ECO:0007669"/>
    <property type="project" value="UniProtKB-SubCell"/>
</dbReference>
<dbReference type="SMART" id="SM00360">
    <property type="entry name" value="RRM"/>
    <property type="match status" value="1"/>
</dbReference>
<dbReference type="InterPro" id="IPR012677">
    <property type="entry name" value="Nucleotide-bd_a/b_plait_sf"/>
</dbReference>
<dbReference type="InterPro" id="IPR000504">
    <property type="entry name" value="RRM_dom"/>
</dbReference>
<dbReference type="PANTHER" id="PTHR13798">
    <property type="entry name" value="RNA BINDING MOTIF RBM PROTEIN -RELATED"/>
    <property type="match status" value="1"/>
</dbReference>
<feature type="compositionally biased region" description="Pro residues" evidence="5">
    <location>
        <begin position="119"/>
        <end position="130"/>
    </location>
</feature>
<keyword evidence="8" id="KW-1185">Reference proteome</keyword>
<dbReference type="Pfam" id="PF00076">
    <property type="entry name" value="RRM_1"/>
    <property type="match status" value="1"/>
</dbReference>
<dbReference type="GO" id="GO:0003727">
    <property type="term" value="F:single-stranded RNA binding"/>
    <property type="evidence" value="ECO:0007669"/>
    <property type="project" value="TreeGrafter"/>
</dbReference>
<dbReference type="PANTHER" id="PTHR13798:SF11">
    <property type="entry name" value="RNA-BINDING PROTEIN 7-RELATED"/>
    <property type="match status" value="1"/>
</dbReference>
<reference evidence="7" key="1">
    <citation type="submission" date="2020-11" db="EMBL/GenBank/DDBJ databases">
        <authorList>
            <person name="Tran Van P."/>
        </authorList>
    </citation>
    <scope>NUCLEOTIDE SEQUENCE</scope>
</reference>
<organism evidence="7">
    <name type="scientific">Medioppia subpectinata</name>
    <dbReference type="NCBI Taxonomy" id="1979941"/>
    <lineage>
        <taxon>Eukaryota</taxon>
        <taxon>Metazoa</taxon>
        <taxon>Ecdysozoa</taxon>
        <taxon>Arthropoda</taxon>
        <taxon>Chelicerata</taxon>
        <taxon>Arachnida</taxon>
        <taxon>Acari</taxon>
        <taxon>Acariformes</taxon>
        <taxon>Sarcoptiformes</taxon>
        <taxon>Oribatida</taxon>
        <taxon>Brachypylina</taxon>
        <taxon>Oppioidea</taxon>
        <taxon>Oppiidae</taxon>
        <taxon>Medioppia</taxon>
    </lineage>
</organism>
<proteinExistence type="predicted"/>
<sequence>MSCFVAINNVQNMSLEERTLVVRGFDDRVTRDLLRELFVQAGPVVNVVLRTDFAFIEFEHKISVAYALALLSDISLYRKPLCIEPKLRYDNSYYQFVDAIKQFNQVMYQNPDFFCQFMPNPPNTSRPTPPTHHRSHESQNHRSHNQYNQRSQYDNNYRSHNHQQNHRSYEGNNYHSNQSRYEDRRYDERRYDRSYDSGRHWRR</sequence>
<feature type="region of interest" description="Disordered" evidence="5">
    <location>
        <begin position="118"/>
        <end position="185"/>
    </location>
</feature>
<dbReference type="InterPro" id="IPR052285">
    <property type="entry name" value="NEXT_complex_subunit"/>
</dbReference>
<dbReference type="GO" id="GO:0000381">
    <property type="term" value="P:regulation of alternative mRNA splicing, via spliceosome"/>
    <property type="evidence" value="ECO:0007669"/>
    <property type="project" value="TreeGrafter"/>
</dbReference>
<evidence type="ECO:0000256" key="3">
    <source>
        <dbReference type="ARBA" id="ARBA00023242"/>
    </source>
</evidence>
<protein>
    <recommendedName>
        <fullName evidence="6">RRM domain-containing protein</fullName>
    </recommendedName>
</protein>
<evidence type="ECO:0000256" key="1">
    <source>
        <dbReference type="ARBA" id="ARBA00004642"/>
    </source>
</evidence>
<dbReference type="SUPFAM" id="SSF54928">
    <property type="entry name" value="RNA-binding domain, RBD"/>
    <property type="match status" value="1"/>
</dbReference>
<feature type="domain" description="RRM" evidence="6">
    <location>
        <begin position="18"/>
        <end position="88"/>
    </location>
</feature>
<feature type="compositionally biased region" description="Polar residues" evidence="5">
    <location>
        <begin position="145"/>
        <end position="158"/>
    </location>
</feature>
<dbReference type="EMBL" id="CAJPIZ010002108">
    <property type="protein sequence ID" value="CAG2104548.1"/>
    <property type="molecule type" value="Genomic_DNA"/>
</dbReference>
<evidence type="ECO:0000313" key="7">
    <source>
        <dbReference type="EMBL" id="CAD7624118.1"/>
    </source>
</evidence>
<dbReference type="Proteomes" id="UP000759131">
    <property type="component" value="Unassembled WGS sequence"/>
</dbReference>
<accession>A0A7R9PX15</accession>
<dbReference type="Gene3D" id="3.30.70.330">
    <property type="match status" value="1"/>
</dbReference>
<keyword evidence="2 4" id="KW-0694">RNA-binding</keyword>
<evidence type="ECO:0000256" key="4">
    <source>
        <dbReference type="PROSITE-ProRule" id="PRU00176"/>
    </source>
</evidence>